<dbReference type="Proteomes" id="UP000000289">
    <property type="component" value="Chromosome"/>
</dbReference>
<keyword evidence="1" id="KW-0812">Transmembrane</keyword>
<organism evidence="2 3">
    <name type="scientific">Salmonella bongori (strain ATCC 43975 / DSM 13772 / NCTC 12419)</name>
    <dbReference type="NCBI Taxonomy" id="218493"/>
    <lineage>
        <taxon>Bacteria</taxon>
        <taxon>Pseudomonadati</taxon>
        <taxon>Pseudomonadota</taxon>
        <taxon>Gammaproteobacteria</taxon>
        <taxon>Enterobacterales</taxon>
        <taxon>Enterobacteriaceae</taxon>
        <taxon>Salmonella</taxon>
    </lineage>
</organism>
<accession>A0A0K0HG91</accession>
<evidence type="ECO:0000313" key="2">
    <source>
        <dbReference type="EMBL" id="CCC32415.1"/>
    </source>
</evidence>
<evidence type="ECO:0000256" key="1">
    <source>
        <dbReference type="SAM" id="Phobius"/>
    </source>
</evidence>
<dbReference type="eggNOG" id="ENOG5031QU5">
    <property type="taxonomic scope" value="Bacteria"/>
</dbReference>
<keyword evidence="1" id="KW-0472">Membrane</keyword>
<protein>
    <recommendedName>
        <fullName evidence="4">Inner membrane protein yidI</fullName>
    </recommendedName>
</protein>
<dbReference type="KEGG" id="sbg:SBG_3367"/>
<feature type="transmembrane region" description="Helical" evidence="1">
    <location>
        <begin position="78"/>
        <end position="98"/>
    </location>
</feature>
<dbReference type="RefSeq" id="WP_000402872.1">
    <property type="nucleotide sequence ID" value="NC_015761.1"/>
</dbReference>
<sequence>MEIISQNKCSSLGMFFGAIALILGIFHFNYGPFSAPPLMLESTVAEKVSAIKNGIIAGMKDEKPPAAAKKNAINIDNLLKTGGITLAVIALGCAFIGGMRKENSWGITGAILFGGGTLAFHALLFGFGVICSLLLLILVFYCLTNGHLL</sequence>
<feature type="transmembrane region" description="Helical" evidence="1">
    <location>
        <begin position="12"/>
        <end position="30"/>
    </location>
</feature>
<keyword evidence="1" id="KW-1133">Transmembrane helix</keyword>
<dbReference type="GeneID" id="44982398"/>
<reference evidence="2 3" key="1">
    <citation type="journal article" date="2011" name="PLoS Pathog.">
        <title>Salmonella bongori provides insights into the evolution of the Salmonellae.</title>
        <authorList>
            <person name="Fookes M."/>
            <person name="Schroeder G.N."/>
            <person name="Langridge G.C."/>
            <person name="Blondel C.J."/>
            <person name="Mammina C."/>
            <person name="Connor T.R."/>
            <person name="Seth-Smith H."/>
            <person name="Vernikos G.S."/>
            <person name="Robinson K.S."/>
            <person name="Sanders M."/>
            <person name="Petty N.K."/>
            <person name="Kingsley R.A."/>
            <person name="Baumler A.J."/>
            <person name="Nuccio S.P."/>
            <person name="Contreras I."/>
            <person name="Santiviago C.A."/>
            <person name="Maskell D."/>
            <person name="Barrow P."/>
            <person name="Humphrey T."/>
            <person name="Nastasi A."/>
            <person name="Roberts M."/>
            <person name="Frankel G."/>
            <person name="Parkhill J."/>
            <person name="Dougan G."/>
            <person name="Thomson N.R."/>
        </authorList>
    </citation>
    <scope>NUCLEOTIDE SEQUENCE [LARGE SCALE GENOMIC DNA]</scope>
    <source>
        <strain evidence="3">ATCC 43975 / DSM 13772 / NCTC 12419</strain>
    </source>
</reference>
<proteinExistence type="predicted"/>
<dbReference type="AlphaFoldDB" id="A0A0K0HG91"/>
<dbReference type="EMBL" id="FR877557">
    <property type="protein sequence ID" value="CCC32415.1"/>
    <property type="molecule type" value="Genomic_DNA"/>
</dbReference>
<evidence type="ECO:0000313" key="3">
    <source>
        <dbReference type="Proteomes" id="UP000000289"/>
    </source>
</evidence>
<feature type="transmembrane region" description="Helical" evidence="1">
    <location>
        <begin position="110"/>
        <end position="141"/>
    </location>
</feature>
<gene>
    <name evidence="2" type="ordered locus">SBG_3367</name>
</gene>
<evidence type="ECO:0008006" key="4">
    <source>
        <dbReference type="Google" id="ProtNLM"/>
    </source>
</evidence>
<name>A0A0K0HG91_SALBC</name>